<organism evidence="1 2">
    <name type="scientific">Paramecium primaurelia</name>
    <dbReference type="NCBI Taxonomy" id="5886"/>
    <lineage>
        <taxon>Eukaryota</taxon>
        <taxon>Sar</taxon>
        <taxon>Alveolata</taxon>
        <taxon>Ciliophora</taxon>
        <taxon>Intramacronucleata</taxon>
        <taxon>Oligohymenophorea</taxon>
        <taxon>Peniculida</taxon>
        <taxon>Parameciidae</taxon>
        <taxon>Paramecium</taxon>
    </lineage>
</organism>
<evidence type="ECO:0000313" key="1">
    <source>
        <dbReference type="EMBL" id="CAD8071468.1"/>
    </source>
</evidence>
<proteinExistence type="predicted"/>
<protein>
    <submittedName>
        <fullName evidence="1">Uncharacterized protein</fullName>
    </submittedName>
</protein>
<reference evidence="1" key="1">
    <citation type="submission" date="2021-01" db="EMBL/GenBank/DDBJ databases">
        <authorList>
            <consortium name="Genoscope - CEA"/>
            <person name="William W."/>
        </authorList>
    </citation>
    <scope>NUCLEOTIDE SEQUENCE</scope>
</reference>
<evidence type="ECO:0000313" key="2">
    <source>
        <dbReference type="Proteomes" id="UP000688137"/>
    </source>
</evidence>
<dbReference type="EMBL" id="CAJJDM010000047">
    <property type="protein sequence ID" value="CAD8071468.1"/>
    <property type="molecule type" value="Genomic_DNA"/>
</dbReference>
<name>A0A8S1LSN1_PARPR</name>
<accession>A0A8S1LSN1</accession>
<sequence length="193" mass="23223">MFPLQVDHLVDNKQMIILSQYLSEINYLNQVQDLFYSLNIQIYSKQLNLNKFSLTIQDQKILLFNKNQINYKICHKSSSLENSEIKNYKIFLRIQKSLKQNSFNEEQSKIQLVMHRNLIELEYQIKENGKILNHHYSIKKILSQMKYKLPVYLRGKQTRAIRQRLTKSEKLKRLSDNQKNLKIFALRKFALKE</sequence>
<dbReference type="AlphaFoldDB" id="A0A8S1LSN1"/>
<keyword evidence="2" id="KW-1185">Reference proteome</keyword>
<comment type="caution">
    <text evidence="1">The sequence shown here is derived from an EMBL/GenBank/DDBJ whole genome shotgun (WGS) entry which is preliminary data.</text>
</comment>
<dbReference type="Proteomes" id="UP000688137">
    <property type="component" value="Unassembled WGS sequence"/>
</dbReference>
<gene>
    <name evidence="1" type="ORF">PPRIM_AZ9-3.1.T0470196</name>
</gene>